<dbReference type="InterPro" id="IPR011006">
    <property type="entry name" value="CheY-like_superfamily"/>
</dbReference>
<feature type="modified residue" description="4-aspartylphosphate" evidence="2">
    <location>
        <position position="58"/>
    </location>
</feature>
<organism evidence="4 5">
    <name type="scientific">Pseudobacteriovorax antillogorgiicola</name>
    <dbReference type="NCBI Taxonomy" id="1513793"/>
    <lineage>
        <taxon>Bacteria</taxon>
        <taxon>Pseudomonadati</taxon>
        <taxon>Bdellovibrionota</taxon>
        <taxon>Oligoflexia</taxon>
        <taxon>Oligoflexales</taxon>
        <taxon>Pseudobacteriovoracaceae</taxon>
        <taxon>Pseudobacteriovorax</taxon>
    </lineage>
</organism>
<sequence length="247" mass="27749">MGFNPEEKTILVVDDEADLCEILQFDLEDVGYKTLTASQAHEALNQIEKNHVDLVVSDIRMPGGDGVYLLDSLREKDIENPPVVFVSGFADITVDEAYHKGVNSVFSKPLATEKLLSYIEFSLKEPMERWKRQTDWTKESSIQLSFASISEAKKSHKLAVGRGGAFVALEDSLPRASETFHFKFDIEDSQSTLEGLAVCRWQRNSAGEEERHPKGVGIEFLELTDASIVFLNKYTQENAIIAQIPMY</sequence>
<feature type="domain" description="Response regulatory" evidence="3">
    <location>
        <begin position="9"/>
        <end position="123"/>
    </location>
</feature>
<reference evidence="5" key="1">
    <citation type="submission" date="2017-04" db="EMBL/GenBank/DDBJ databases">
        <authorList>
            <person name="Varghese N."/>
            <person name="Submissions S."/>
        </authorList>
    </citation>
    <scope>NUCLEOTIDE SEQUENCE [LARGE SCALE GENOMIC DNA]</scope>
    <source>
        <strain evidence="5">RKEM611</strain>
    </source>
</reference>
<keyword evidence="5" id="KW-1185">Reference proteome</keyword>
<dbReference type="Proteomes" id="UP000192907">
    <property type="component" value="Unassembled WGS sequence"/>
</dbReference>
<dbReference type="RefSeq" id="WP_159455580.1">
    <property type="nucleotide sequence ID" value="NZ_FWZT01000021.1"/>
</dbReference>
<dbReference type="InterPro" id="IPR001789">
    <property type="entry name" value="Sig_transdc_resp-reg_receiver"/>
</dbReference>
<evidence type="ECO:0000313" key="5">
    <source>
        <dbReference type="Proteomes" id="UP000192907"/>
    </source>
</evidence>
<name>A0A1Y6CFY4_9BACT</name>
<dbReference type="Gene3D" id="3.40.50.2300">
    <property type="match status" value="1"/>
</dbReference>
<evidence type="ECO:0000259" key="3">
    <source>
        <dbReference type="PROSITE" id="PS50110"/>
    </source>
</evidence>
<accession>A0A1Y6CFY4</accession>
<evidence type="ECO:0000256" key="2">
    <source>
        <dbReference type="PROSITE-ProRule" id="PRU00169"/>
    </source>
</evidence>
<proteinExistence type="predicted"/>
<dbReference type="PROSITE" id="PS50110">
    <property type="entry name" value="RESPONSE_REGULATORY"/>
    <property type="match status" value="1"/>
</dbReference>
<protein>
    <submittedName>
        <fullName evidence="4">Response regulator receiver domain-containing protein</fullName>
    </submittedName>
</protein>
<dbReference type="PANTHER" id="PTHR44591:SF3">
    <property type="entry name" value="RESPONSE REGULATORY DOMAIN-CONTAINING PROTEIN"/>
    <property type="match status" value="1"/>
</dbReference>
<dbReference type="GO" id="GO:0000160">
    <property type="term" value="P:phosphorelay signal transduction system"/>
    <property type="evidence" value="ECO:0007669"/>
    <property type="project" value="InterPro"/>
</dbReference>
<dbReference type="EMBL" id="FWZT01000021">
    <property type="protein sequence ID" value="SMF62085.1"/>
    <property type="molecule type" value="Genomic_DNA"/>
</dbReference>
<dbReference type="PANTHER" id="PTHR44591">
    <property type="entry name" value="STRESS RESPONSE REGULATOR PROTEIN 1"/>
    <property type="match status" value="1"/>
</dbReference>
<evidence type="ECO:0000313" key="4">
    <source>
        <dbReference type="EMBL" id="SMF62085.1"/>
    </source>
</evidence>
<dbReference type="SMART" id="SM00448">
    <property type="entry name" value="REC"/>
    <property type="match status" value="1"/>
</dbReference>
<evidence type="ECO:0000256" key="1">
    <source>
        <dbReference type="ARBA" id="ARBA00022553"/>
    </source>
</evidence>
<dbReference type="AlphaFoldDB" id="A0A1Y6CFY4"/>
<keyword evidence="1 2" id="KW-0597">Phosphoprotein</keyword>
<dbReference type="SUPFAM" id="SSF52172">
    <property type="entry name" value="CheY-like"/>
    <property type="match status" value="1"/>
</dbReference>
<gene>
    <name evidence="4" type="ORF">SAMN06296036_12132</name>
</gene>
<dbReference type="InterPro" id="IPR050595">
    <property type="entry name" value="Bact_response_regulator"/>
</dbReference>
<dbReference type="Pfam" id="PF00072">
    <property type="entry name" value="Response_reg"/>
    <property type="match status" value="1"/>
</dbReference>
<dbReference type="STRING" id="1513793.SAMN06296036_12132"/>
<dbReference type="Gene3D" id="2.40.10.220">
    <property type="entry name" value="predicted glycosyltransferase like domains"/>
    <property type="match status" value="1"/>
</dbReference>